<organism evidence="1 2">
    <name type="scientific">Cannabis sativa</name>
    <name type="common">Hemp</name>
    <name type="synonym">Marijuana</name>
    <dbReference type="NCBI Taxonomy" id="3483"/>
    <lineage>
        <taxon>Eukaryota</taxon>
        <taxon>Viridiplantae</taxon>
        <taxon>Streptophyta</taxon>
        <taxon>Embryophyta</taxon>
        <taxon>Tracheophyta</taxon>
        <taxon>Spermatophyta</taxon>
        <taxon>Magnoliopsida</taxon>
        <taxon>eudicotyledons</taxon>
        <taxon>Gunneridae</taxon>
        <taxon>Pentapetalae</taxon>
        <taxon>rosids</taxon>
        <taxon>fabids</taxon>
        <taxon>Rosales</taxon>
        <taxon>Cannabaceae</taxon>
        <taxon>Cannabis</taxon>
    </lineage>
</organism>
<keyword evidence="2" id="KW-1185">Reference proteome</keyword>
<reference evidence="1" key="1">
    <citation type="submission" date="2021-03" db="UniProtKB">
        <authorList>
            <consortium name="EnsemblPlants"/>
        </authorList>
    </citation>
    <scope>IDENTIFICATION</scope>
</reference>
<dbReference type="EnsemblPlants" id="evm.model.ctgX81.2">
    <property type="protein sequence ID" value="cds.evm.model.ctgX81.2"/>
    <property type="gene ID" value="evm.TU.ctgX81.2"/>
</dbReference>
<dbReference type="AlphaFoldDB" id="A0A803QSU1"/>
<name>A0A803QSU1_CANSA</name>
<accession>A0A803QSU1</accession>
<dbReference type="Proteomes" id="UP000596661">
    <property type="component" value="Unassembled WGS sequence"/>
</dbReference>
<sequence length="64" mass="6967">LDDFFSGDTTPDVVKFKVKGVSKSVGEPDLIGASSSFAHENVSRLEFEELKKISLLMSTSKGFL</sequence>
<protein>
    <submittedName>
        <fullName evidence="1">Uncharacterized protein</fullName>
    </submittedName>
</protein>
<evidence type="ECO:0000313" key="2">
    <source>
        <dbReference type="Proteomes" id="UP000596661"/>
    </source>
</evidence>
<proteinExistence type="predicted"/>
<evidence type="ECO:0000313" key="1">
    <source>
        <dbReference type="EnsemblPlants" id="cds.evm.model.ctgX81.2"/>
    </source>
</evidence>
<dbReference type="Gramene" id="evm.model.ctgX81.2">
    <property type="protein sequence ID" value="cds.evm.model.ctgX81.2"/>
    <property type="gene ID" value="evm.TU.ctgX81.2"/>
</dbReference>